<dbReference type="Proteomes" id="UP001054945">
    <property type="component" value="Unassembled WGS sequence"/>
</dbReference>
<sequence length="84" mass="9488">MARAILGNRSLVPGTRVRFKRISAANADPTQSERRAIRELIGLQGPKEAFAVPPHSEPESVRWVFSDIHDGYANRWTMDSSVRR</sequence>
<accession>A0AAV4YD40</accession>
<dbReference type="AlphaFoldDB" id="A0AAV4YD40"/>
<evidence type="ECO:0000313" key="2">
    <source>
        <dbReference type="Proteomes" id="UP001054945"/>
    </source>
</evidence>
<comment type="caution">
    <text evidence="1">The sequence shown here is derived from an EMBL/GenBank/DDBJ whole genome shotgun (WGS) entry which is preliminary data.</text>
</comment>
<name>A0AAV4YD40_CAEEX</name>
<dbReference type="EMBL" id="BPLR01001716">
    <property type="protein sequence ID" value="GIZ04301.1"/>
    <property type="molecule type" value="Genomic_DNA"/>
</dbReference>
<organism evidence="1 2">
    <name type="scientific">Caerostris extrusa</name>
    <name type="common">Bark spider</name>
    <name type="synonym">Caerostris bankana</name>
    <dbReference type="NCBI Taxonomy" id="172846"/>
    <lineage>
        <taxon>Eukaryota</taxon>
        <taxon>Metazoa</taxon>
        <taxon>Ecdysozoa</taxon>
        <taxon>Arthropoda</taxon>
        <taxon>Chelicerata</taxon>
        <taxon>Arachnida</taxon>
        <taxon>Araneae</taxon>
        <taxon>Araneomorphae</taxon>
        <taxon>Entelegynae</taxon>
        <taxon>Araneoidea</taxon>
        <taxon>Araneidae</taxon>
        <taxon>Caerostris</taxon>
    </lineage>
</organism>
<proteinExistence type="predicted"/>
<protein>
    <submittedName>
        <fullName evidence="1">Uncharacterized protein</fullName>
    </submittedName>
</protein>
<keyword evidence="2" id="KW-1185">Reference proteome</keyword>
<gene>
    <name evidence="1" type="ORF">CEXT_89591</name>
</gene>
<reference evidence="1 2" key="1">
    <citation type="submission" date="2021-06" db="EMBL/GenBank/DDBJ databases">
        <title>Caerostris extrusa draft genome.</title>
        <authorList>
            <person name="Kono N."/>
            <person name="Arakawa K."/>
        </authorList>
    </citation>
    <scope>NUCLEOTIDE SEQUENCE [LARGE SCALE GENOMIC DNA]</scope>
</reference>
<evidence type="ECO:0000313" key="1">
    <source>
        <dbReference type="EMBL" id="GIZ04301.1"/>
    </source>
</evidence>